<feature type="domain" description="Putative auto-transporter adhesin head GIN" evidence="2">
    <location>
        <begin position="22"/>
        <end position="206"/>
    </location>
</feature>
<dbReference type="Gene3D" id="2.160.20.120">
    <property type="match status" value="1"/>
</dbReference>
<reference evidence="3 4" key="1">
    <citation type="submission" date="2017-04" db="EMBL/GenBank/DDBJ databases">
        <authorList>
            <person name="Afonso C.L."/>
            <person name="Miller P.J."/>
            <person name="Scott M.A."/>
            <person name="Spackman E."/>
            <person name="Goraichik I."/>
            <person name="Dimitrov K.M."/>
            <person name="Suarez D.L."/>
            <person name="Swayne D.E."/>
        </authorList>
    </citation>
    <scope>NUCLEOTIDE SEQUENCE [LARGE SCALE GENOMIC DNA]</scope>
    <source>
        <strain evidence="3 4">DSM 26133</strain>
    </source>
</reference>
<evidence type="ECO:0000256" key="1">
    <source>
        <dbReference type="SAM" id="MobiDB-lite"/>
    </source>
</evidence>
<gene>
    <name evidence="3" type="ORF">SAMN04488029_3997</name>
</gene>
<dbReference type="Pfam" id="PF10988">
    <property type="entry name" value="DUF2807"/>
    <property type="match status" value="1"/>
</dbReference>
<name>A0A1W2GQS5_REIFA</name>
<evidence type="ECO:0000313" key="4">
    <source>
        <dbReference type="Proteomes" id="UP000192472"/>
    </source>
</evidence>
<dbReference type="InterPro" id="IPR021255">
    <property type="entry name" value="DUF2807"/>
</dbReference>
<dbReference type="EMBL" id="FWYF01000005">
    <property type="protein sequence ID" value="SMD39007.1"/>
    <property type="molecule type" value="Genomic_DNA"/>
</dbReference>
<keyword evidence="4" id="KW-1185">Reference proteome</keyword>
<proteinExistence type="predicted"/>
<dbReference type="AlphaFoldDB" id="A0A1W2GQS5"/>
<organism evidence="3 4">
    <name type="scientific">Reichenbachiella faecimaris</name>
    <dbReference type="NCBI Taxonomy" id="692418"/>
    <lineage>
        <taxon>Bacteria</taxon>
        <taxon>Pseudomonadati</taxon>
        <taxon>Bacteroidota</taxon>
        <taxon>Cytophagia</taxon>
        <taxon>Cytophagales</taxon>
        <taxon>Reichenbachiellaceae</taxon>
        <taxon>Reichenbachiella</taxon>
    </lineage>
</organism>
<evidence type="ECO:0000259" key="2">
    <source>
        <dbReference type="Pfam" id="PF10988"/>
    </source>
</evidence>
<feature type="region of interest" description="Disordered" evidence="1">
    <location>
        <begin position="197"/>
        <end position="222"/>
    </location>
</feature>
<dbReference type="Proteomes" id="UP000192472">
    <property type="component" value="Unassembled WGS sequence"/>
</dbReference>
<sequence>MAFLSITMVGMAQEKETRKLENFNSIEVAEAIELIITQGDKNEVVIEVDDIDLDEVITEIRGSELNIERDSRGRNNNNSRGEVVVRLTYKSIDEISVNSAASVFSKSKIKASDFEVNASSAGRIELELDVTDLEVNVSSAGSIELSGTCASMDLDASSAGKFEGYDLICGAIKADVSSGGSGEVSVSDRLEVDAGTGGSLYYKGDPDKVLADSNLGGRIQKR</sequence>
<accession>A0A1W2GQS5</accession>
<evidence type="ECO:0000313" key="3">
    <source>
        <dbReference type="EMBL" id="SMD39007.1"/>
    </source>
</evidence>
<dbReference type="STRING" id="692418.SAMN04488029_3997"/>
<protein>
    <submittedName>
        <fullName evidence="3">Putative auto-transporter adhesin, head GIN domain</fullName>
    </submittedName>
</protein>